<name>A0A813H0X5_POLGL</name>
<dbReference type="InterPro" id="IPR052408">
    <property type="entry name" value="Exonuclease_MUT-7-like"/>
</dbReference>
<proteinExistence type="predicted"/>
<dbReference type="SMART" id="SM00474">
    <property type="entry name" value="35EXOc"/>
    <property type="match status" value="1"/>
</dbReference>
<accession>A0A813H0X5</accession>
<sequence>MTDYCPHLQNSFQIGSADGQVTQLSGLLGYWRDSLGNAISVQEATRGVQATFVKPGGSRKGRRFMLKEPEPGEYHCGSYVLDKSRSVAARIVWRSNSPADNMSVWIRDCVVVPAVFDDQSSTPAAPEKSLIDEIYNNLQSDHHTFQTVCMVCGQVFFSDPKRNRSTSASNFELLFNHRHAAHNLDSITDLRLKANFAMRMMQESSRKHKPVATTVSEDLLHTLFDHFHEDPFLLLLCCSMLLETGQLFNARHLYMSQARALLPLLPILPGISLLASAPMNDAWQCRLVDGQRDVFGPLGPGCINIPRSCTVRWVDSEAMLETVTEELRTVDVVGVDCEYSGFGELSRVSLLQIATHMHCFLVDLDALHAARGLREFVGTLFEGETVKLAFQFDADLAQLRKSGMDYNVQNLIDLQRYWPDRRTAQHGLRGIVHEALDTMLCKAEQCSRWERRPLRASQKHYAAVDAWVLLPCCDHLCTRLNCESVLELMDWCQQSGASNEGPISRARPPIPDQDSIQGVDHSTRSKIYAEAYLRKIYAEAEETLGGELLITVESAGSLVKARALLPGSTTALDDCWVGKSETSAKICCLRALLKMDHHKSKRSAKRTSASGSQLPQHLRRYLRQGHAEDIPSFSV</sequence>
<dbReference type="AlphaFoldDB" id="A0A813H0X5"/>
<dbReference type="InterPro" id="IPR012337">
    <property type="entry name" value="RNaseH-like_sf"/>
</dbReference>
<dbReference type="Gene3D" id="3.30.420.10">
    <property type="entry name" value="Ribonuclease H-like superfamily/Ribonuclease H"/>
    <property type="match status" value="1"/>
</dbReference>
<protein>
    <recommendedName>
        <fullName evidence="1">3'-5' exonuclease domain-containing protein</fullName>
    </recommendedName>
</protein>
<dbReference type="GO" id="GO:0008408">
    <property type="term" value="F:3'-5' exonuclease activity"/>
    <property type="evidence" value="ECO:0007669"/>
    <property type="project" value="InterPro"/>
</dbReference>
<dbReference type="InterPro" id="IPR002562">
    <property type="entry name" value="3'-5'_exonuclease_dom"/>
</dbReference>
<dbReference type="PANTHER" id="PTHR47765">
    <property type="entry name" value="3'-5' EXONUCLEASE DOMAIN-CONTAINING PROTEIN"/>
    <property type="match status" value="1"/>
</dbReference>
<dbReference type="EMBL" id="CAJNNV010030099">
    <property type="protein sequence ID" value="CAE8631327.1"/>
    <property type="molecule type" value="Genomic_DNA"/>
</dbReference>
<dbReference type="PANTHER" id="PTHR47765:SF2">
    <property type="entry name" value="EXONUCLEASE MUT-7 HOMOLOG"/>
    <property type="match status" value="1"/>
</dbReference>
<dbReference type="Proteomes" id="UP000654075">
    <property type="component" value="Unassembled WGS sequence"/>
</dbReference>
<organism evidence="2 3">
    <name type="scientific">Polarella glacialis</name>
    <name type="common">Dinoflagellate</name>
    <dbReference type="NCBI Taxonomy" id="89957"/>
    <lineage>
        <taxon>Eukaryota</taxon>
        <taxon>Sar</taxon>
        <taxon>Alveolata</taxon>
        <taxon>Dinophyceae</taxon>
        <taxon>Suessiales</taxon>
        <taxon>Suessiaceae</taxon>
        <taxon>Polarella</taxon>
    </lineage>
</organism>
<dbReference type="Pfam" id="PF01612">
    <property type="entry name" value="DNA_pol_A_exo1"/>
    <property type="match status" value="1"/>
</dbReference>
<feature type="domain" description="3'-5' exonuclease" evidence="1">
    <location>
        <begin position="311"/>
        <end position="481"/>
    </location>
</feature>
<evidence type="ECO:0000259" key="1">
    <source>
        <dbReference type="SMART" id="SM00474"/>
    </source>
</evidence>
<dbReference type="GO" id="GO:0006139">
    <property type="term" value="P:nucleobase-containing compound metabolic process"/>
    <property type="evidence" value="ECO:0007669"/>
    <property type="project" value="InterPro"/>
</dbReference>
<dbReference type="InterPro" id="IPR036397">
    <property type="entry name" value="RNaseH_sf"/>
</dbReference>
<dbReference type="GO" id="GO:0003676">
    <property type="term" value="F:nucleic acid binding"/>
    <property type="evidence" value="ECO:0007669"/>
    <property type="project" value="InterPro"/>
</dbReference>
<dbReference type="SUPFAM" id="SSF53098">
    <property type="entry name" value="Ribonuclease H-like"/>
    <property type="match status" value="1"/>
</dbReference>
<evidence type="ECO:0000313" key="2">
    <source>
        <dbReference type="EMBL" id="CAE8631327.1"/>
    </source>
</evidence>
<gene>
    <name evidence="2" type="ORF">PGLA1383_LOCUS47440</name>
</gene>
<evidence type="ECO:0000313" key="3">
    <source>
        <dbReference type="Proteomes" id="UP000654075"/>
    </source>
</evidence>
<keyword evidence="3" id="KW-1185">Reference proteome</keyword>
<dbReference type="OrthoDB" id="407975at2759"/>
<reference evidence="2" key="1">
    <citation type="submission" date="2021-02" db="EMBL/GenBank/DDBJ databases">
        <authorList>
            <person name="Dougan E. K."/>
            <person name="Rhodes N."/>
            <person name="Thang M."/>
            <person name="Chan C."/>
        </authorList>
    </citation>
    <scope>NUCLEOTIDE SEQUENCE</scope>
</reference>
<comment type="caution">
    <text evidence="2">The sequence shown here is derived from an EMBL/GenBank/DDBJ whole genome shotgun (WGS) entry which is preliminary data.</text>
</comment>